<evidence type="ECO:0008006" key="3">
    <source>
        <dbReference type="Google" id="ProtNLM"/>
    </source>
</evidence>
<evidence type="ECO:0000313" key="2">
    <source>
        <dbReference type="EMBL" id="XDQ77649.1"/>
    </source>
</evidence>
<protein>
    <recommendedName>
        <fullName evidence="3">Transcriptional regulator</fullName>
    </recommendedName>
</protein>
<feature type="compositionally biased region" description="Low complexity" evidence="1">
    <location>
        <begin position="308"/>
        <end position="345"/>
    </location>
</feature>
<sequence length="370" mass="39056">MTTAPAPPVEDVAGAAAVSADTAATGTEDVPPTPRTPGEALDLLAVRHATGALHGPLGSLYLVDGQVVAADSDRAPGLVDLLTGCGRTTPEGWAGLLREHGPSGRVGEVLVERRLLTRGELELGHLGTLFDAAFFVLADPAGGTWRFEADARHWLGPVAEVEPDRLRREVERRRRLLDGIWPWPQLDTEPVRPAAHSRLPAHRASGRRRRELLDHADGRRTPADLARLLGRSGFGVTADVRRLAAAGLLDLPRHTTPDVPAEAGRAEADPAEADPARPGRPEPSAEPADRSGLHRRIPGATLRSPGLRTAATTTRATATRATATRATATPATAARATTTPATAAAHPPLAVPDPDIALLTRVRDLLEARL</sequence>
<feature type="compositionally biased region" description="Basic residues" evidence="1">
    <location>
        <begin position="199"/>
        <end position="210"/>
    </location>
</feature>
<gene>
    <name evidence="2" type="ORF">AB2U05_03680</name>
</gene>
<dbReference type="AlphaFoldDB" id="A0AB39TDP5"/>
<dbReference type="EMBL" id="CP163445">
    <property type="protein sequence ID" value="XDQ77649.1"/>
    <property type="molecule type" value="Genomic_DNA"/>
</dbReference>
<evidence type="ECO:0000256" key="1">
    <source>
        <dbReference type="SAM" id="MobiDB-lite"/>
    </source>
</evidence>
<reference evidence="2" key="1">
    <citation type="submission" date="2024-07" db="EMBL/GenBank/DDBJ databases">
        <authorList>
            <person name="Yu S.T."/>
        </authorList>
    </citation>
    <scope>NUCLEOTIDE SEQUENCE</scope>
    <source>
        <strain evidence="2">Y1</strain>
    </source>
</reference>
<feature type="region of interest" description="Disordered" evidence="1">
    <location>
        <begin position="252"/>
        <end position="352"/>
    </location>
</feature>
<accession>A0AB39TDP5</accession>
<feature type="region of interest" description="Disordered" evidence="1">
    <location>
        <begin position="194"/>
        <end position="217"/>
    </location>
</feature>
<name>A0AB39TDP5_9ACTN</name>
<feature type="compositionally biased region" description="Basic and acidic residues" evidence="1">
    <location>
        <begin position="264"/>
        <end position="280"/>
    </location>
</feature>
<organism evidence="2">
    <name type="scientific">Streptomyces sp. Y1</name>
    <dbReference type="NCBI Taxonomy" id="3238634"/>
    <lineage>
        <taxon>Bacteria</taxon>
        <taxon>Bacillati</taxon>
        <taxon>Actinomycetota</taxon>
        <taxon>Actinomycetes</taxon>
        <taxon>Kitasatosporales</taxon>
        <taxon>Streptomycetaceae</taxon>
        <taxon>Streptomyces</taxon>
    </lineage>
</organism>
<dbReference type="RefSeq" id="WP_369182413.1">
    <property type="nucleotide sequence ID" value="NZ_CP163445.1"/>
</dbReference>
<proteinExistence type="predicted"/>